<dbReference type="PANTHER" id="PTHR43280:SF2">
    <property type="entry name" value="HTH-TYPE TRANSCRIPTIONAL REGULATOR EXSA"/>
    <property type="match status" value="1"/>
</dbReference>
<dbReference type="PANTHER" id="PTHR43280">
    <property type="entry name" value="ARAC-FAMILY TRANSCRIPTIONAL REGULATOR"/>
    <property type="match status" value="1"/>
</dbReference>
<keyword evidence="3" id="KW-0804">Transcription</keyword>
<dbReference type="GO" id="GO:0003700">
    <property type="term" value="F:DNA-binding transcription factor activity"/>
    <property type="evidence" value="ECO:0007669"/>
    <property type="project" value="InterPro"/>
</dbReference>
<dbReference type="Pfam" id="PF12833">
    <property type="entry name" value="HTH_18"/>
    <property type="match status" value="1"/>
</dbReference>
<dbReference type="PATRIC" id="fig|768706.3.peg.2701"/>
<accession>G7W927</accession>
<dbReference type="InterPro" id="IPR018060">
    <property type="entry name" value="HTH_AraC"/>
</dbReference>
<dbReference type="eggNOG" id="COG2207">
    <property type="taxonomic scope" value="Bacteria"/>
</dbReference>
<dbReference type="AlphaFoldDB" id="G7W927"/>
<gene>
    <name evidence="5" type="ordered locus">Desor_2691</name>
</gene>
<dbReference type="HOGENOM" id="CLU_077619_0_0_9"/>
<dbReference type="RefSeq" id="WP_014185044.1">
    <property type="nucleotide sequence ID" value="NC_016584.1"/>
</dbReference>
<dbReference type="OrthoDB" id="324626at2"/>
<keyword evidence="1" id="KW-0805">Transcription regulation</keyword>
<organism evidence="5 6">
    <name type="scientific">Desulfosporosinus orientis (strain ATCC 19365 / DSM 765 / NCIMB 8382 / VKM B-1628 / Singapore I)</name>
    <name type="common">Desulfotomaculum orientis</name>
    <dbReference type="NCBI Taxonomy" id="768706"/>
    <lineage>
        <taxon>Bacteria</taxon>
        <taxon>Bacillati</taxon>
        <taxon>Bacillota</taxon>
        <taxon>Clostridia</taxon>
        <taxon>Eubacteriales</taxon>
        <taxon>Desulfitobacteriaceae</taxon>
        <taxon>Desulfosporosinus</taxon>
    </lineage>
</organism>
<dbReference type="SMART" id="SM00342">
    <property type="entry name" value="HTH_ARAC"/>
    <property type="match status" value="1"/>
</dbReference>
<feature type="domain" description="HTH araC/xylS-type" evidence="4">
    <location>
        <begin position="157"/>
        <end position="255"/>
    </location>
</feature>
<sequence>MENESNNQHTRIINSFHSVFGSEKLLAQVIDFFPYSIQVYSPDGTSVLVNQALLKEYHIPSPDMIVGKYNIFKDPAIAGTNLIHSVKRAFQGETIFLTDIKVPFEDITQRYGINDLDIEALYQDITIFPILNSENQISYIVALLINRRVYQGKNEIIRAKEYIESHWLDTFVAGEVAKAAGLSKTHFTRLFKKHTGMTPHDYYTNYKINKLKEKLSDFNLSVAQAFAICGLDYNGHFARVFKEKVGLSPAQYRNTVNS</sequence>
<evidence type="ECO:0000313" key="5">
    <source>
        <dbReference type="EMBL" id="AET68236.1"/>
    </source>
</evidence>
<dbReference type="Gene3D" id="3.30.450.20">
    <property type="entry name" value="PAS domain"/>
    <property type="match status" value="1"/>
</dbReference>
<dbReference type="Proteomes" id="UP000006346">
    <property type="component" value="Chromosome"/>
</dbReference>
<evidence type="ECO:0000259" key="4">
    <source>
        <dbReference type="PROSITE" id="PS01124"/>
    </source>
</evidence>
<dbReference type="SUPFAM" id="SSF46689">
    <property type="entry name" value="Homeodomain-like"/>
    <property type="match status" value="2"/>
</dbReference>
<dbReference type="GO" id="GO:0043565">
    <property type="term" value="F:sequence-specific DNA binding"/>
    <property type="evidence" value="ECO:0007669"/>
    <property type="project" value="InterPro"/>
</dbReference>
<dbReference type="Gene3D" id="1.10.10.60">
    <property type="entry name" value="Homeodomain-like"/>
    <property type="match status" value="2"/>
</dbReference>
<reference evidence="5 6" key="2">
    <citation type="journal article" date="2012" name="J. Bacteriol.">
        <title>Complete genome sequences of Desulfosporosinus orientis DSM765T, Desulfosporosinus youngiae DSM17734T, Desulfosporosinus meridiei DSM13257T, and Desulfosporosinus acidiphilus DSM22704T.</title>
        <authorList>
            <person name="Pester M."/>
            <person name="Brambilla E."/>
            <person name="Alazard D."/>
            <person name="Rattei T."/>
            <person name="Weinmaier T."/>
            <person name="Han J."/>
            <person name="Lucas S."/>
            <person name="Lapidus A."/>
            <person name="Cheng J.F."/>
            <person name="Goodwin L."/>
            <person name="Pitluck S."/>
            <person name="Peters L."/>
            <person name="Ovchinnikova G."/>
            <person name="Teshima H."/>
            <person name="Detter J.C."/>
            <person name="Han C.S."/>
            <person name="Tapia R."/>
            <person name="Land M.L."/>
            <person name="Hauser L."/>
            <person name="Kyrpides N.C."/>
            <person name="Ivanova N.N."/>
            <person name="Pagani I."/>
            <person name="Huntmann M."/>
            <person name="Wei C.L."/>
            <person name="Davenport K.W."/>
            <person name="Daligault H."/>
            <person name="Chain P.S."/>
            <person name="Chen A."/>
            <person name="Mavromatis K."/>
            <person name="Markowitz V."/>
            <person name="Szeto E."/>
            <person name="Mikhailova N."/>
            <person name="Pati A."/>
            <person name="Wagner M."/>
            <person name="Woyke T."/>
            <person name="Ollivier B."/>
            <person name="Klenk H.P."/>
            <person name="Spring S."/>
            <person name="Loy A."/>
        </authorList>
    </citation>
    <scope>NUCLEOTIDE SEQUENCE [LARGE SCALE GENOMIC DNA]</scope>
    <source>
        <strain evidence="6">ATCC 19365 / DSM 765 / NCIMB 8382 / VKM B-1628</strain>
    </source>
</reference>
<dbReference type="InterPro" id="IPR009057">
    <property type="entry name" value="Homeodomain-like_sf"/>
</dbReference>
<protein>
    <submittedName>
        <fullName evidence="5">Transcriptional regulator containing an amidase domain and an AraC-type DNA-binding HTH domain</fullName>
    </submittedName>
</protein>
<evidence type="ECO:0000256" key="3">
    <source>
        <dbReference type="ARBA" id="ARBA00023163"/>
    </source>
</evidence>
<dbReference type="PROSITE" id="PS01124">
    <property type="entry name" value="HTH_ARAC_FAMILY_2"/>
    <property type="match status" value="1"/>
</dbReference>
<evidence type="ECO:0000256" key="1">
    <source>
        <dbReference type="ARBA" id="ARBA00023015"/>
    </source>
</evidence>
<reference evidence="6" key="1">
    <citation type="submission" date="2011-11" db="EMBL/GenBank/DDBJ databases">
        <title>Complete sequence of Desulfosporosinus orientis DSM 765.</title>
        <authorList>
            <person name="Lucas S."/>
            <person name="Han J."/>
            <person name="Lapidus A."/>
            <person name="Cheng J.-F."/>
            <person name="Goodwin L."/>
            <person name="Pitluck S."/>
            <person name="Peters L."/>
            <person name="Ovchinnikova G."/>
            <person name="Teshima H."/>
            <person name="Detter J.C."/>
            <person name="Han C."/>
            <person name="Tapia R."/>
            <person name="Land M."/>
            <person name="Hauser L."/>
            <person name="Kyrpides N."/>
            <person name="Ivanova N."/>
            <person name="Pagani I."/>
            <person name="Pester M."/>
            <person name="Spring S."/>
            <person name="Ollivier B."/>
            <person name="Rattei T."/>
            <person name="Klenk H.-P."/>
            <person name="Wagner M."/>
            <person name="Loy A."/>
            <person name="Woyke T."/>
        </authorList>
    </citation>
    <scope>NUCLEOTIDE SEQUENCE [LARGE SCALE GENOMIC DNA]</scope>
    <source>
        <strain evidence="6">ATCC 19365 / DSM 765 / NCIMB 8382 / VKM B-1628</strain>
    </source>
</reference>
<keyword evidence="6" id="KW-1185">Reference proteome</keyword>
<evidence type="ECO:0000256" key="2">
    <source>
        <dbReference type="ARBA" id="ARBA00023125"/>
    </source>
</evidence>
<evidence type="ECO:0000313" key="6">
    <source>
        <dbReference type="Proteomes" id="UP000006346"/>
    </source>
</evidence>
<dbReference type="EMBL" id="CP003108">
    <property type="protein sequence ID" value="AET68236.1"/>
    <property type="molecule type" value="Genomic_DNA"/>
</dbReference>
<dbReference type="KEGG" id="dor:Desor_2691"/>
<proteinExistence type="predicted"/>
<dbReference type="STRING" id="768706.Desor_2691"/>
<name>G7W927_DESOD</name>
<keyword evidence="2 5" id="KW-0238">DNA-binding</keyword>